<organism evidence="8 9">
    <name type="scientific">Yeguia hominis</name>
    <dbReference type="NCBI Taxonomy" id="2763662"/>
    <lineage>
        <taxon>Bacteria</taxon>
        <taxon>Bacillati</taxon>
        <taxon>Bacillota</taxon>
        <taxon>Clostridia</taxon>
        <taxon>Eubacteriales</taxon>
        <taxon>Yeguiaceae</taxon>
        <taxon>Yeguia</taxon>
    </lineage>
</organism>
<comment type="catalytic activity">
    <reaction evidence="1 5">
        <text>uridine(55) in tRNA = pseudouridine(55) in tRNA</text>
        <dbReference type="Rhea" id="RHEA:42532"/>
        <dbReference type="Rhea" id="RHEA-COMP:10101"/>
        <dbReference type="Rhea" id="RHEA-COMP:10102"/>
        <dbReference type="ChEBI" id="CHEBI:65314"/>
        <dbReference type="ChEBI" id="CHEBI:65315"/>
        <dbReference type="EC" id="5.4.99.25"/>
    </reaction>
</comment>
<dbReference type="GO" id="GO:0031119">
    <property type="term" value="P:tRNA pseudouridine synthesis"/>
    <property type="evidence" value="ECO:0007669"/>
    <property type="project" value="UniProtKB-UniRule"/>
</dbReference>
<dbReference type="NCBIfam" id="TIGR00431">
    <property type="entry name" value="TruB"/>
    <property type="match status" value="1"/>
</dbReference>
<dbReference type="InterPro" id="IPR020103">
    <property type="entry name" value="PsdUridine_synth_cat_dom_sf"/>
</dbReference>
<evidence type="ECO:0000256" key="2">
    <source>
        <dbReference type="ARBA" id="ARBA00005642"/>
    </source>
</evidence>
<accession>A0A926HQW1</accession>
<name>A0A926HQW1_9FIRM</name>
<dbReference type="EC" id="5.4.99.25" evidence="5"/>
<dbReference type="InterPro" id="IPR014780">
    <property type="entry name" value="tRNA_psdUridine_synth_TruB"/>
</dbReference>
<dbReference type="CDD" id="cd02573">
    <property type="entry name" value="PseudoU_synth_EcTruB"/>
    <property type="match status" value="1"/>
</dbReference>
<evidence type="ECO:0000256" key="3">
    <source>
        <dbReference type="ARBA" id="ARBA00022694"/>
    </source>
</evidence>
<dbReference type="RefSeq" id="WP_249317848.1">
    <property type="nucleotide sequence ID" value="NZ_JACRSN010000001.1"/>
</dbReference>
<sequence length="301" mass="32826">MQHSGALILDKPQGFTSFDAVAVMRRLLNERKIGHTGTLDPMATGVLVILVGRATKAASFLENTGKTYEAGFRFGAETDTQDSTGAVLRTDDNAVSREALEAVLPKFRGEIWQMPPMYSAVSVNGQRLYTLARQGVTVAREKRPVTIDRLEVCTYDPEKREGILRVSCSKGTYIRTLCADIGEALGTYGMMTALRRVEACGFSLSSALTLDDARALSESGCLAERILPTASLFSMNRDVSVSAAQATRFRNGGALDLQRIPALRTRWVPGERIRVYAPDGEFLGLGECGAEPPQLRVLKLF</sequence>
<keyword evidence="4 5" id="KW-0413">Isomerase</keyword>
<dbReference type="Gene3D" id="3.30.2350.10">
    <property type="entry name" value="Pseudouridine synthase"/>
    <property type="match status" value="1"/>
</dbReference>
<dbReference type="InterPro" id="IPR002501">
    <property type="entry name" value="PsdUridine_synth_N"/>
</dbReference>
<dbReference type="GO" id="GO:1990481">
    <property type="term" value="P:mRNA pseudouridine synthesis"/>
    <property type="evidence" value="ECO:0007669"/>
    <property type="project" value="TreeGrafter"/>
</dbReference>
<dbReference type="Pfam" id="PF16198">
    <property type="entry name" value="TruB_C_2"/>
    <property type="match status" value="1"/>
</dbReference>
<gene>
    <name evidence="5 8" type="primary">truB</name>
    <name evidence="8" type="ORF">IAG03_01195</name>
</gene>
<reference evidence="8" key="1">
    <citation type="submission" date="2020-08" db="EMBL/GenBank/DDBJ databases">
        <title>Genome public.</title>
        <authorList>
            <person name="Liu C."/>
            <person name="Sun Q."/>
        </authorList>
    </citation>
    <scope>NUCLEOTIDE SEQUENCE</scope>
    <source>
        <strain evidence="8">NSJ-40</strain>
    </source>
</reference>
<dbReference type="AlphaFoldDB" id="A0A926HQW1"/>
<keyword evidence="9" id="KW-1185">Reference proteome</keyword>
<dbReference type="SUPFAM" id="SSF55120">
    <property type="entry name" value="Pseudouridine synthase"/>
    <property type="match status" value="1"/>
</dbReference>
<evidence type="ECO:0000256" key="4">
    <source>
        <dbReference type="ARBA" id="ARBA00023235"/>
    </source>
</evidence>
<evidence type="ECO:0000313" key="8">
    <source>
        <dbReference type="EMBL" id="MBC8532638.1"/>
    </source>
</evidence>
<dbReference type="InterPro" id="IPR032819">
    <property type="entry name" value="TruB_C"/>
</dbReference>
<protein>
    <recommendedName>
        <fullName evidence="5">tRNA pseudouridine synthase B</fullName>
        <ecNumber evidence="5">5.4.99.25</ecNumber>
    </recommendedName>
    <alternativeName>
        <fullName evidence="5">tRNA pseudouridine(55) synthase</fullName>
        <shortName evidence="5">Psi55 synthase</shortName>
    </alternativeName>
    <alternativeName>
        <fullName evidence="5">tRNA pseudouridylate synthase</fullName>
    </alternativeName>
    <alternativeName>
        <fullName evidence="5">tRNA-uridine isomerase</fullName>
    </alternativeName>
</protein>
<evidence type="ECO:0000256" key="5">
    <source>
        <dbReference type="HAMAP-Rule" id="MF_01080"/>
    </source>
</evidence>
<proteinExistence type="inferred from homology"/>
<evidence type="ECO:0000256" key="1">
    <source>
        <dbReference type="ARBA" id="ARBA00000385"/>
    </source>
</evidence>
<feature type="domain" description="tRNA pseudouridylate synthase B C-terminal" evidence="7">
    <location>
        <begin position="175"/>
        <end position="231"/>
    </location>
</feature>
<dbReference type="Proteomes" id="UP000651482">
    <property type="component" value="Unassembled WGS sequence"/>
</dbReference>
<dbReference type="PANTHER" id="PTHR13767">
    <property type="entry name" value="TRNA-PSEUDOURIDINE SYNTHASE"/>
    <property type="match status" value="1"/>
</dbReference>
<dbReference type="PANTHER" id="PTHR13767:SF2">
    <property type="entry name" value="PSEUDOURIDYLATE SYNTHASE TRUB1"/>
    <property type="match status" value="1"/>
</dbReference>
<comment type="function">
    <text evidence="5">Responsible for synthesis of pseudouridine from uracil-55 in the psi GC loop of transfer RNAs.</text>
</comment>
<comment type="caution">
    <text evidence="8">The sequence shown here is derived from an EMBL/GenBank/DDBJ whole genome shotgun (WGS) entry which is preliminary data.</text>
</comment>
<dbReference type="HAMAP" id="MF_01080">
    <property type="entry name" value="TruB_bact"/>
    <property type="match status" value="1"/>
</dbReference>
<evidence type="ECO:0000313" key="9">
    <source>
        <dbReference type="Proteomes" id="UP000651482"/>
    </source>
</evidence>
<feature type="domain" description="Pseudouridine synthase II N-terminal" evidence="6">
    <location>
        <begin position="25"/>
        <end position="174"/>
    </location>
</feature>
<dbReference type="EMBL" id="JACRSN010000001">
    <property type="protein sequence ID" value="MBC8532638.1"/>
    <property type="molecule type" value="Genomic_DNA"/>
</dbReference>
<evidence type="ECO:0000259" key="6">
    <source>
        <dbReference type="Pfam" id="PF01509"/>
    </source>
</evidence>
<dbReference type="GO" id="GO:0003723">
    <property type="term" value="F:RNA binding"/>
    <property type="evidence" value="ECO:0007669"/>
    <property type="project" value="InterPro"/>
</dbReference>
<keyword evidence="3 5" id="KW-0819">tRNA processing</keyword>
<evidence type="ECO:0000259" key="7">
    <source>
        <dbReference type="Pfam" id="PF16198"/>
    </source>
</evidence>
<feature type="active site" description="Nucleophile" evidence="5">
    <location>
        <position position="40"/>
    </location>
</feature>
<dbReference type="GO" id="GO:0160148">
    <property type="term" value="F:tRNA pseudouridine(55) synthase activity"/>
    <property type="evidence" value="ECO:0007669"/>
    <property type="project" value="UniProtKB-EC"/>
</dbReference>
<dbReference type="Pfam" id="PF01509">
    <property type="entry name" value="TruB_N"/>
    <property type="match status" value="1"/>
</dbReference>
<comment type="similarity">
    <text evidence="2 5">Belongs to the pseudouridine synthase TruB family. Type 1 subfamily.</text>
</comment>